<dbReference type="InterPro" id="IPR000326">
    <property type="entry name" value="PAP2/HPO"/>
</dbReference>
<dbReference type="SUPFAM" id="SSF48317">
    <property type="entry name" value="Acid phosphatase/Vanadium-dependent haloperoxidase"/>
    <property type="match status" value="1"/>
</dbReference>
<feature type="transmembrane region" description="Helical" evidence="1">
    <location>
        <begin position="98"/>
        <end position="118"/>
    </location>
</feature>
<proteinExistence type="predicted"/>
<gene>
    <name evidence="3" type="ORF">BK007_04925</name>
</gene>
<dbReference type="EMBL" id="CP017766">
    <property type="protein sequence ID" value="AUB55422.1"/>
    <property type="molecule type" value="Genomic_DNA"/>
</dbReference>
<dbReference type="RefSeq" id="WP_100905403.1">
    <property type="nucleotide sequence ID" value="NZ_CP017766.1"/>
</dbReference>
<evidence type="ECO:0000256" key="1">
    <source>
        <dbReference type="SAM" id="Phobius"/>
    </source>
</evidence>
<dbReference type="InterPro" id="IPR036938">
    <property type="entry name" value="PAP2/HPO_sf"/>
</dbReference>
<dbReference type="Gene3D" id="1.20.144.10">
    <property type="entry name" value="Phosphatidic acid phosphatase type 2/haloperoxidase"/>
    <property type="match status" value="1"/>
</dbReference>
<keyword evidence="1" id="KW-0472">Membrane</keyword>
<feature type="transmembrane region" description="Helical" evidence="1">
    <location>
        <begin position="138"/>
        <end position="166"/>
    </location>
</feature>
<feature type="transmembrane region" description="Helical" evidence="1">
    <location>
        <begin position="206"/>
        <end position="228"/>
    </location>
</feature>
<accession>A0A2H4VBE9</accession>
<dbReference type="PANTHER" id="PTHR14969:SF13">
    <property type="entry name" value="AT30094P"/>
    <property type="match status" value="1"/>
</dbReference>
<dbReference type="Pfam" id="PF01569">
    <property type="entry name" value="PAP2"/>
    <property type="match status" value="1"/>
</dbReference>
<evidence type="ECO:0000313" key="3">
    <source>
        <dbReference type="EMBL" id="AUB55422.1"/>
    </source>
</evidence>
<name>A0A2H4VBE9_9EURY</name>
<evidence type="ECO:0000259" key="2">
    <source>
        <dbReference type="SMART" id="SM00014"/>
    </source>
</evidence>
<feature type="transmembrane region" description="Helical" evidence="1">
    <location>
        <begin position="240"/>
        <end position="256"/>
    </location>
</feature>
<dbReference type="PANTHER" id="PTHR14969">
    <property type="entry name" value="SPHINGOSINE-1-PHOSPHATE PHOSPHOHYDROLASE"/>
    <property type="match status" value="1"/>
</dbReference>
<feature type="transmembrane region" description="Helical" evidence="1">
    <location>
        <begin position="178"/>
        <end position="200"/>
    </location>
</feature>
<evidence type="ECO:0000313" key="4">
    <source>
        <dbReference type="Proteomes" id="UP000232806"/>
    </source>
</evidence>
<dbReference type="GeneID" id="35120916"/>
<reference evidence="3 4" key="1">
    <citation type="submission" date="2016-10" db="EMBL/GenBank/DDBJ databases">
        <title>Comparative genomics between deep and shallow subseafloor isolates.</title>
        <authorList>
            <person name="Ishii S."/>
            <person name="Miller J.R."/>
            <person name="Sutton G."/>
            <person name="Suzuki S."/>
            <person name="Methe B."/>
            <person name="Inagaki F."/>
            <person name="Imachi H."/>
        </authorList>
    </citation>
    <scope>NUCLEOTIDE SEQUENCE [LARGE SCALE GENOMIC DNA]</scope>
    <source>
        <strain evidence="3 4">MO-MB1</strain>
    </source>
</reference>
<dbReference type="Proteomes" id="UP000232806">
    <property type="component" value="Chromosome"/>
</dbReference>
<feature type="domain" description="Phosphatidic acid phosphatase type 2/haloperoxidase" evidence="2">
    <location>
        <begin position="100"/>
        <end position="221"/>
    </location>
</feature>
<feature type="transmembrane region" description="Helical" evidence="1">
    <location>
        <begin position="21"/>
        <end position="44"/>
    </location>
</feature>
<dbReference type="SMART" id="SM00014">
    <property type="entry name" value="acidPPc"/>
    <property type="match status" value="1"/>
</dbReference>
<keyword evidence="1" id="KW-1133">Transmembrane helix</keyword>
<dbReference type="AlphaFoldDB" id="A0A2H4VBE9"/>
<organism evidence="3 4">
    <name type="scientific">Methanobacterium subterraneum</name>
    <dbReference type="NCBI Taxonomy" id="59277"/>
    <lineage>
        <taxon>Archaea</taxon>
        <taxon>Methanobacteriati</taxon>
        <taxon>Methanobacteriota</taxon>
        <taxon>Methanomada group</taxon>
        <taxon>Methanobacteria</taxon>
        <taxon>Methanobacteriales</taxon>
        <taxon>Methanobacteriaceae</taxon>
        <taxon>Methanobacterium</taxon>
    </lineage>
</organism>
<protein>
    <submittedName>
        <fullName evidence="3">Phosphoesterase PA-phosphatase</fullName>
    </submittedName>
</protein>
<sequence>MAINSPEKLELKLFDFKNQKKLILIFCTTILWVGALIAHFTPGFDYWLVGSFNSLRANYIYADFWYYYTKYMLYVVGFPLIIIYIASFKIQKLNPYRLVFMLAIMTSAIGNPIVDPMLKDLIALPRPQVAHLDLNSLYYVSGFSFPSGHAFQSFAITLPLIICFLTNDATFKRNWKKIVLALILLIYALTLAFSRVIAGVHYLSDILFGIGFALILMVILASLLQWLLDKNYLNLENEKWYATIVITITLINYIFIR</sequence>
<keyword evidence="1" id="KW-0812">Transmembrane</keyword>
<feature type="transmembrane region" description="Helical" evidence="1">
    <location>
        <begin position="64"/>
        <end position="86"/>
    </location>
</feature>
<dbReference type="OrthoDB" id="10182at2157"/>